<sequence length="124" mass="13992">SYIDTAYDTGHIVFARQCEPNQKWHLFEAYISLTFKDEDENFVVNIRQLKCPELLLWMAEAAGIDDEIVTEAKEAAASEIDRIREEKPDGSYSAKAVVKMNAKISEKYGKSLGDMIAEKVESAL</sequence>
<name>A0A930KQH9_9MICC</name>
<proteinExistence type="predicted"/>
<dbReference type="Proteomes" id="UP000769484">
    <property type="component" value="Unassembled WGS sequence"/>
</dbReference>
<reference evidence="1" key="1">
    <citation type="submission" date="2020-04" db="EMBL/GenBank/DDBJ databases">
        <title>Deep metagenomics examines the oral microbiome during advanced dental caries in children, revealing novel taxa and co-occurrences with host molecules.</title>
        <authorList>
            <person name="Baker J.L."/>
            <person name="Morton J.T."/>
            <person name="Dinis M."/>
            <person name="Alvarez R."/>
            <person name="Tran N.C."/>
            <person name="Knight R."/>
            <person name="Edlund A."/>
        </authorList>
    </citation>
    <scope>NUCLEOTIDE SEQUENCE</scope>
    <source>
        <strain evidence="1">JCVI_47_bin.4</strain>
    </source>
</reference>
<feature type="non-terminal residue" evidence="1">
    <location>
        <position position="1"/>
    </location>
</feature>
<comment type="caution">
    <text evidence="1">The sequence shown here is derived from an EMBL/GenBank/DDBJ whole genome shotgun (WGS) entry which is preliminary data.</text>
</comment>
<evidence type="ECO:0000313" key="1">
    <source>
        <dbReference type="EMBL" id="MBF1650741.1"/>
    </source>
</evidence>
<gene>
    <name evidence="1" type="ORF">HXO56_11810</name>
</gene>
<dbReference type="AlphaFoldDB" id="A0A930KQH9"/>
<evidence type="ECO:0000313" key="2">
    <source>
        <dbReference type="Proteomes" id="UP000769484"/>
    </source>
</evidence>
<accession>A0A930KQH9</accession>
<protein>
    <submittedName>
        <fullName evidence="1">Uncharacterized protein</fullName>
    </submittedName>
</protein>
<dbReference type="EMBL" id="JABZXJ010000105">
    <property type="protein sequence ID" value="MBF1650741.1"/>
    <property type="molecule type" value="Genomic_DNA"/>
</dbReference>
<organism evidence="1 2">
    <name type="scientific">Rothia dentocariosa</name>
    <dbReference type="NCBI Taxonomy" id="2047"/>
    <lineage>
        <taxon>Bacteria</taxon>
        <taxon>Bacillati</taxon>
        <taxon>Actinomycetota</taxon>
        <taxon>Actinomycetes</taxon>
        <taxon>Micrococcales</taxon>
        <taxon>Micrococcaceae</taxon>
        <taxon>Rothia</taxon>
    </lineage>
</organism>